<evidence type="ECO:0000313" key="2">
    <source>
        <dbReference type="Proteomes" id="UP001364156"/>
    </source>
</evidence>
<reference evidence="1 2" key="1">
    <citation type="submission" date="2023-10" db="EMBL/GenBank/DDBJ databases">
        <title>Roseovarius strain S88 nov., isolated from a marine algae.</title>
        <authorList>
            <person name="Lee M.W."/>
            <person name="Lee J.K."/>
            <person name="Kim J.M."/>
            <person name="Choi D.G."/>
            <person name="Baek J.H."/>
            <person name="Bayburt H."/>
            <person name="Jung J.J."/>
            <person name="Han D.M."/>
            <person name="Jeon C.O."/>
        </authorList>
    </citation>
    <scope>NUCLEOTIDE SEQUENCE [LARGE SCALE GENOMIC DNA]</scope>
    <source>
        <strain evidence="1 2">S88</strain>
    </source>
</reference>
<proteinExistence type="predicted"/>
<dbReference type="RefSeq" id="WP_338548202.1">
    <property type="nucleotide sequence ID" value="NZ_CP146069.1"/>
</dbReference>
<sequence length="92" mass="9935">MGTTEDLADDLALKVIKYVDTSGDDGVITDIVNVLGATSQSAEEAFLTALRVRRANQKARELLVQRVKKYQAKQAANAPAKTEVAEDKKDTG</sequence>
<name>A0ABZ2HCD0_9RHOB</name>
<dbReference type="EMBL" id="CP146069">
    <property type="protein sequence ID" value="WWR45252.1"/>
    <property type="molecule type" value="Genomic_DNA"/>
</dbReference>
<organism evidence="1 2">
    <name type="scientific">Roseovarius phycicola</name>
    <dbReference type="NCBI Taxonomy" id="3080976"/>
    <lineage>
        <taxon>Bacteria</taxon>
        <taxon>Pseudomonadati</taxon>
        <taxon>Pseudomonadota</taxon>
        <taxon>Alphaproteobacteria</taxon>
        <taxon>Rhodobacterales</taxon>
        <taxon>Roseobacteraceae</taxon>
        <taxon>Roseovarius</taxon>
    </lineage>
</organism>
<dbReference type="Proteomes" id="UP001364156">
    <property type="component" value="Chromosome"/>
</dbReference>
<gene>
    <name evidence="1" type="ORF">RZ517_10565</name>
</gene>
<keyword evidence="2" id="KW-1185">Reference proteome</keyword>
<evidence type="ECO:0000313" key="1">
    <source>
        <dbReference type="EMBL" id="WWR45252.1"/>
    </source>
</evidence>
<protein>
    <submittedName>
        <fullName evidence="1">Uncharacterized protein</fullName>
    </submittedName>
</protein>
<accession>A0ABZ2HCD0</accession>